<dbReference type="FunFam" id="2.10.70.10:FF:000055">
    <property type="entry name" value="Complement decay-accelerating factor, GPI-anchored"/>
    <property type="match status" value="1"/>
</dbReference>
<evidence type="ECO:0000259" key="10">
    <source>
        <dbReference type="PROSITE" id="PS50923"/>
    </source>
</evidence>
<evidence type="ECO:0000313" key="11">
    <source>
        <dbReference type="Proteomes" id="UP000248480"/>
    </source>
</evidence>
<dbReference type="GeneID" id="101359097"/>
<feature type="domain" description="Sushi" evidence="10">
    <location>
        <begin position="419"/>
        <end position="477"/>
    </location>
</feature>
<dbReference type="InterPro" id="IPR000436">
    <property type="entry name" value="Sushi_SCR_CCP_dom"/>
</dbReference>
<feature type="domain" description="Sushi" evidence="10">
    <location>
        <begin position="297"/>
        <end position="364"/>
    </location>
</feature>
<dbReference type="SMART" id="SM00032">
    <property type="entry name" value="CCP"/>
    <property type="match status" value="7"/>
</dbReference>
<keyword evidence="3" id="KW-0732">Signal</keyword>
<dbReference type="Pfam" id="PF18453">
    <property type="entry name" value="C4bp_oligo"/>
    <property type="match status" value="1"/>
</dbReference>
<evidence type="ECO:0000256" key="6">
    <source>
        <dbReference type="ARBA" id="ARBA00022875"/>
    </source>
</evidence>
<evidence type="ECO:0000256" key="9">
    <source>
        <dbReference type="PROSITE-ProRule" id="PRU00302"/>
    </source>
</evidence>
<feature type="disulfide bond" evidence="9">
    <location>
        <begin position="267"/>
        <end position="294"/>
    </location>
</feature>
<dbReference type="CDD" id="cd00033">
    <property type="entry name" value="CCP"/>
    <property type="match status" value="7"/>
</dbReference>
<dbReference type="Pfam" id="PF00084">
    <property type="entry name" value="Sushi"/>
    <property type="match status" value="7"/>
</dbReference>
<evidence type="ECO:0000256" key="1">
    <source>
        <dbReference type="ARBA" id="ARBA00022588"/>
    </source>
</evidence>
<name>A0A2Y9FZP0_TRIMA</name>
<keyword evidence="6" id="KW-0180">Complement pathway</keyword>
<evidence type="ECO:0000256" key="3">
    <source>
        <dbReference type="ARBA" id="ARBA00022729"/>
    </source>
</evidence>
<accession>A0A2Y9FZP0</accession>
<gene>
    <name evidence="12" type="primary">LOC101359097</name>
</gene>
<reference evidence="12" key="1">
    <citation type="submission" date="2025-08" db="UniProtKB">
        <authorList>
            <consortium name="RefSeq"/>
        </authorList>
    </citation>
    <scope>IDENTIFICATION</scope>
</reference>
<comment type="caution">
    <text evidence="9">Lacks conserved residue(s) required for the propagation of feature annotation.</text>
</comment>
<keyword evidence="2 9" id="KW-0768">Sushi</keyword>
<dbReference type="PROSITE" id="PS50923">
    <property type="entry name" value="SUSHI"/>
    <property type="match status" value="6"/>
</dbReference>
<keyword evidence="8" id="KW-0325">Glycoprotein</keyword>
<dbReference type="Proteomes" id="UP000248480">
    <property type="component" value="Unplaced"/>
</dbReference>
<evidence type="ECO:0000256" key="4">
    <source>
        <dbReference type="ARBA" id="ARBA00022737"/>
    </source>
</evidence>
<evidence type="ECO:0000256" key="5">
    <source>
        <dbReference type="ARBA" id="ARBA00022859"/>
    </source>
</evidence>
<evidence type="ECO:0000256" key="2">
    <source>
        <dbReference type="ARBA" id="ARBA00022659"/>
    </source>
</evidence>
<dbReference type="STRING" id="127582.A0A2Y9FZP0"/>
<feature type="disulfide bond" evidence="9">
    <location>
        <begin position="448"/>
        <end position="475"/>
    </location>
</feature>
<dbReference type="FunFam" id="2.10.70.10:FF:000008">
    <property type="entry name" value="Complement receptor type 1"/>
    <property type="match status" value="1"/>
</dbReference>
<dbReference type="OrthoDB" id="8961654at2759"/>
<keyword evidence="4" id="KW-0677">Repeat</keyword>
<dbReference type="InterPro" id="IPR050350">
    <property type="entry name" value="Compl-Cell_Adhes-Reg"/>
</dbReference>
<dbReference type="PANTHER" id="PTHR19325:SF551">
    <property type="entry name" value="ZONA PELLUCIDA SPERM-BINDING PROTEIN 3 RECEPTOR"/>
    <property type="match status" value="1"/>
</dbReference>
<feature type="domain" description="Sushi" evidence="10">
    <location>
        <begin position="237"/>
        <end position="296"/>
    </location>
</feature>
<proteinExistence type="predicted"/>
<feature type="disulfide bond" evidence="9">
    <location>
        <begin position="174"/>
        <end position="217"/>
    </location>
</feature>
<feature type="domain" description="Sushi" evidence="10">
    <location>
        <begin position="48"/>
        <end position="109"/>
    </location>
</feature>
<dbReference type="Gene3D" id="2.10.70.10">
    <property type="entry name" value="Complement Module, domain 1"/>
    <property type="match status" value="6"/>
</dbReference>
<dbReference type="InParanoid" id="A0A2Y9FZP0"/>
<keyword evidence="7 9" id="KW-1015">Disulfide bond</keyword>
<dbReference type="Gene3D" id="2.20.28.230">
    <property type="match status" value="1"/>
</dbReference>
<dbReference type="RefSeq" id="XP_012410667.1">
    <property type="nucleotide sequence ID" value="XM_012555213.2"/>
</dbReference>
<evidence type="ECO:0000256" key="8">
    <source>
        <dbReference type="ARBA" id="ARBA00023180"/>
    </source>
</evidence>
<dbReference type="GO" id="GO:0006958">
    <property type="term" value="P:complement activation, classical pathway"/>
    <property type="evidence" value="ECO:0007669"/>
    <property type="project" value="UniProtKB-KW"/>
</dbReference>
<evidence type="ECO:0000313" key="12">
    <source>
        <dbReference type="RefSeq" id="XP_012410667.1"/>
    </source>
</evidence>
<dbReference type="KEGG" id="tmu:101359097"/>
<dbReference type="SUPFAM" id="SSF57535">
    <property type="entry name" value="Complement control module/SCR domain"/>
    <property type="match status" value="7"/>
</dbReference>
<feature type="disulfide bond" evidence="9">
    <location>
        <begin position="80"/>
        <end position="107"/>
    </location>
</feature>
<keyword evidence="11" id="KW-1185">Reference proteome</keyword>
<dbReference type="InterPro" id="IPR035976">
    <property type="entry name" value="Sushi/SCR/CCP_sf"/>
</dbReference>
<dbReference type="PANTHER" id="PTHR19325">
    <property type="entry name" value="COMPLEMENT COMPONENT-RELATED SUSHI DOMAIN-CONTAINING"/>
    <property type="match status" value="1"/>
</dbReference>
<dbReference type="AlphaFoldDB" id="A0A2Y9FZP0"/>
<dbReference type="GO" id="GO:0045087">
    <property type="term" value="P:innate immune response"/>
    <property type="evidence" value="ECO:0007669"/>
    <property type="project" value="UniProtKB-KW"/>
</dbReference>
<protein>
    <submittedName>
        <fullName evidence="12">C4b-binding protein alpha chain</fullName>
    </submittedName>
</protein>
<dbReference type="FunFam" id="2.10.70.10:FF:000014">
    <property type="entry name" value="Membrane cofactor protein"/>
    <property type="match status" value="2"/>
</dbReference>
<keyword evidence="5" id="KW-0391">Immunity</keyword>
<evidence type="ECO:0000256" key="7">
    <source>
        <dbReference type="ARBA" id="ARBA00023157"/>
    </source>
</evidence>
<dbReference type="FunCoup" id="A0A2Y9FZP0">
    <property type="interactions" value="535"/>
</dbReference>
<sequence length="536" mass="59997">MHPSRAPNWTLHRKGKMAAWPSSRLWKVCGATLFQMIVIVALLATVLGDCGPPPNLLFAFPTTAVTETNFVRGATLRYTCRPGYSRNSSFQLLTCDDGGFWRYEVFCAKKRCRNPGDLPNGLVDINTDFSFGSQIEFSCLEGYILIGATTSYCDIQEKGVDWSNPLPVCIIAKCEPPPAISNGKHNGREEDVYTYGSSVTYSCDPHFSLLGKASISCTVENKTIGVWSPSPPTCKKITCPPPKVPNAAIISGFGPTYTYKDSIVYNCKNGYILRGNSLIHCEDDNEWHPSPPTCELNSCVNLPDIPNASWDTHNHYRATKYGMYNIGTVLRYHCNHGYRPTGDEPTTVTCQEDLTWTPFKGCESCHTPPSIAHGRYKPIQTYYRTEFVYECDEGYTLVGQAKFSCRSSGSSLPAPQCKALCSNPKIENGKLSVHKYQYTEGENVTVQCNPGYAVVGSQNISCSENRTWYPEVPKCEWEVPEGCEQVLAGRHLMQCLPSPQDVKMALDIYKLSLEIEQLEQERHMQRNTREHQYDFS</sequence>
<organism evidence="11 12">
    <name type="scientific">Trichechus manatus latirostris</name>
    <name type="common">Florida manatee</name>
    <dbReference type="NCBI Taxonomy" id="127582"/>
    <lineage>
        <taxon>Eukaryota</taxon>
        <taxon>Metazoa</taxon>
        <taxon>Chordata</taxon>
        <taxon>Craniata</taxon>
        <taxon>Vertebrata</taxon>
        <taxon>Euteleostomi</taxon>
        <taxon>Mammalia</taxon>
        <taxon>Eutheria</taxon>
        <taxon>Afrotheria</taxon>
        <taxon>Sirenia</taxon>
        <taxon>Trichechidae</taxon>
        <taxon>Trichechus</taxon>
    </lineage>
</organism>
<dbReference type="Gene3D" id="1.20.5.3730">
    <property type="match status" value="1"/>
</dbReference>
<keyword evidence="1" id="KW-0399">Innate immunity</keyword>
<feature type="domain" description="Sushi" evidence="10">
    <location>
        <begin position="172"/>
        <end position="236"/>
    </location>
</feature>
<dbReference type="InterPro" id="IPR040514">
    <property type="entry name" value="C4bp_oligo"/>
</dbReference>
<feature type="domain" description="Sushi" evidence="10">
    <location>
        <begin position="110"/>
        <end position="171"/>
    </location>
</feature>